<dbReference type="PANTHER" id="PTHR42879:SF6">
    <property type="entry name" value="NADPH-DEPENDENT REDUCTASE BACG"/>
    <property type="match status" value="1"/>
</dbReference>
<dbReference type="PRINTS" id="PR00081">
    <property type="entry name" value="GDHRDH"/>
</dbReference>
<accession>A0A381QJE2</accession>
<organism evidence="2">
    <name type="scientific">marine metagenome</name>
    <dbReference type="NCBI Taxonomy" id="408172"/>
    <lineage>
        <taxon>unclassified sequences</taxon>
        <taxon>metagenomes</taxon>
        <taxon>ecological metagenomes</taxon>
    </lineage>
</organism>
<dbReference type="InterPro" id="IPR050259">
    <property type="entry name" value="SDR"/>
</dbReference>
<protein>
    <recommendedName>
        <fullName evidence="3">Short-chain dehydrogenase</fullName>
    </recommendedName>
</protein>
<comment type="similarity">
    <text evidence="1">Belongs to the short-chain dehydrogenases/reductases (SDR) family.</text>
</comment>
<evidence type="ECO:0000256" key="1">
    <source>
        <dbReference type="ARBA" id="ARBA00006484"/>
    </source>
</evidence>
<dbReference type="InterPro" id="IPR002347">
    <property type="entry name" value="SDR_fam"/>
</dbReference>
<sequence>MNLSLKGKRAIVCGSTQGIGKAIALMLSKQKAHITLVARDETKLKSVLKELDSSDNQEHNFIIADFNDPDKLKALINTFLSEGYNAEILINNTGGPPAGQIMDAKKEEFDQYLSMHLHCSHILVKALVPHMKKSKFGRIVNIISISVKAPIQNLGVSNTVRWAMASWSKTLSFELAKFGITINNILPGFTLTERLKDLIKSNAITYNKKEREIENEYKLEIPSARFAHPEEIASATCFLCSNEASYINGINLPVDGGYSVTL</sequence>
<dbReference type="SUPFAM" id="SSF51735">
    <property type="entry name" value="NAD(P)-binding Rossmann-fold domains"/>
    <property type="match status" value="1"/>
</dbReference>
<proteinExistence type="inferred from homology"/>
<dbReference type="PANTHER" id="PTHR42879">
    <property type="entry name" value="3-OXOACYL-(ACYL-CARRIER-PROTEIN) REDUCTASE"/>
    <property type="match status" value="1"/>
</dbReference>
<evidence type="ECO:0008006" key="3">
    <source>
        <dbReference type="Google" id="ProtNLM"/>
    </source>
</evidence>
<dbReference type="Gene3D" id="3.40.50.720">
    <property type="entry name" value="NAD(P)-binding Rossmann-like Domain"/>
    <property type="match status" value="1"/>
</dbReference>
<reference evidence="2" key="1">
    <citation type="submission" date="2018-05" db="EMBL/GenBank/DDBJ databases">
        <authorList>
            <person name="Lanie J.A."/>
            <person name="Ng W.-L."/>
            <person name="Kazmierczak K.M."/>
            <person name="Andrzejewski T.M."/>
            <person name="Davidsen T.M."/>
            <person name="Wayne K.J."/>
            <person name="Tettelin H."/>
            <person name="Glass J.I."/>
            <person name="Rusch D."/>
            <person name="Podicherti R."/>
            <person name="Tsui H.-C.T."/>
            <person name="Winkler M.E."/>
        </authorList>
    </citation>
    <scope>NUCLEOTIDE SEQUENCE</scope>
</reference>
<name>A0A381QJE2_9ZZZZ</name>
<gene>
    <name evidence="2" type="ORF">METZ01_LOCUS32306</name>
</gene>
<dbReference type="InterPro" id="IPR036291">
    <property type="entry name" value="NAD(P)-bd_dom_sf"/>
</dbReference>
<dbReference type="FunFam" id="3.40.50.720:FF:000084">
    <property type="entry name" value="Short-chain dehydrogenase reductase"/>
    <property type="match status" value="1"/>
</dbReference>
<evidence type="ECO:0000313" key="2">
    <source>
        <dbReference type="EMBL" id="SUZ79452.1"/>
    </source>
</evidence>
<dbReference type="AlphaFoldDB" id="A0A381QJE2"/>
<dbReference type="EMBL" id="UINC01001387">
    <property type="protein sequence ID" value="SUZ79452.1"/>
    <property type="molecule type" value="Genomic_DNA"/>
</dbReference>
<dbReference type="Pfam" id="PF13561">
    <property type="entry name" value="adh_short_C2"/>
    <property type="match status" value="1"/>
</dbReference>